<evidence type="ECO:0000256" key="8">
    <source>
        <dbReference type="SAM" id="Phobius"/>
    </source>
</evidence>
<evidence type="ECO:0000259" key="9">
    <source>
        <dbReference type="Pfam" id="PF03176"/>
    </source>
</evidence>
<evidence type="ECO:0000256" key="3">
    <source>
        <dbReference type="ARBA" id="ARBA00022475"/>
    </source>
</evidence>
<feature type="transmembrane region" description="Helical" evidence="8">
    <location>
        <begin position="571"/>
        <end position="591"/>
    </location>
</feature>
<feature type="transmembrane region" description="Helical" evidence="8">
    <location>
        <begin position="31"/>
        <end position="51"/>
    </location>
</feature>
<evidence type="ECO:0000256" key="6">
    <source>
        <dbReference type="ARBA" id="ARBA00023136"/>
    </source>
</evidence>
<comment type="similarity">
    <text evidence="2">Belongs to the resistance-nodulation-cell division (RND) (TC 2.A.6) family. MmpL subfamily.</text>
</comment>
<feature type="transmembrane region" description="Helical" evidence="8">
    <location>
        <begin position="798"/>
        <end position="819"/>
    </location>
</feature>
<evidence type="ECO:0000256" key="7">
    <source>
        <dbReference type="SAM" id="MobiDB-lite"/>
    </source>
</evidence>
<name>A0ABY6P1M5_9NOCA</name>
<dbReference type="Proteomes" id="UP001164965">
    <property type="component" value="Chromosome"/>
</dbReference>
<feature type="region of interest" description="Disordered" evidence="7">
    <location>
        <begin position="771"/>
        <end position="795"/>
    </location>
</feature>
<dbReference type="RefSeq" id="WP_265383287.1">
    <property type="nucleotide sequence ID" value="NZ_CP110615.1"/>
</dbReference>
<accession>A0ABY6P1M5</accession>
<keyword evidence="4 8" id="KW-0812">Transmembrane</keyword>
<feature type="transmembrane region" description="Helical" evidence="8">
    <location>
        <begin position="333"/>
        <end position="355"/>
    </location>
</feature>
<feature type="transmembrane region" description="Helical" evidence="8">
    <location>
        <begin position="674"/>
        <end position="695"/>
    </location>
</feature>
<dbReference type="Pfam" id="PF03176">
    <property type="entry name" value="MMPL"/>
    <property type="match status" value="2"/>
</dbReference>
<protein>
    <submittedName>
        <fullName evidence="10">MMPL family transporter</fullName>
    </submittedName>
</protein>
<keyword evidence="5 8" id="KW-1133">Transmembrane helix</keyword>
<evidence type="ECO:0000256" key="2">
    <source>
        <dbReference type="ARBA" id="ARBA00010157"/>
    </source>
</evidence>
<comment type="subcellular location">
    <subcellularLocation>
        <location evidence="1">Cell membrane</location>
        <topology evidence="1">Multi-pass membrane protein</topology>
    </subcellularLocation>
</comment>
<feature type="transmembrane region" description="Helical" evidence="8">
    <location>
        <begin position="197"/>
        <end position="217"/>
    </location>
</feature>
<proteinExistence type="inferred from homology"/>
<feature type="transmembrane region" description="Helical" evidence="8">
    <location>
        <begin position="626"/>
        <end position="646"/>
    </location>
</feature>
<feature type="transmembrane region" description="Helical" evidence="8">
    <location>
        <begin position="597"/>
        <end position="619"/>
    </location>
</feature>
<gene>
    <name evidence="10" type="ORF">RHODO2019_01340</name>
</gene>
<dbReference type="InterPro" id="IPR050545">
    <property type="entry name" value="Mycobact_MmpL"/>
</dbReference>
<feature type="domain" description="Membrane transport protein MMPL" evidence="9">
    <location>
        <begin position="154"/>
        <end position="366"/>
    </location>
</feature>
<dbReference type="PANTHER" id="PTHR33406:SF6">
    <property type="entry name" value="MEMBRANE PROTEIN YDGH-RELATED"/>
    <property type="match status" value="1"/>
</dbReference>
<evidence type="ECO:0000256" key="1">
    <source>
        <dbReference type="ARBA" id="ARBA00004651"/>
    </source>
</evidence>
<feature type="compositionally biased region" description="Low complexity" evidence="7">
    <location>
        <begin position="773"/>
        <end position="795"/>
    </location>
</feature>
<keyword evidence="6 8" id="KW-0472">Membrane</keyword>
<dbReference type="SUPFAM" id="SSF82866">
    <property type="entry name" value="Multidrug efflux transporter AcrB transmembrane domain"/>
    <property type="match status" value="2"/>
</dbReference>
<evidence type="ECO:0000313" key="11">
    <source>
        <dbReference type="Proteomes" id="UP001164965"/>
    </source>
</evidence>
<keyword evidence="3" id="KW-1003">Cell membrane</keyword>
<dbReference type="InterPro" id="IPR004869">
    <property type="entry name" value="MMPL_dom"/>
</dbReference>
<evidence type="ECO:0000256" key="5">
    <source>
        <dbReference type="ARBA" id="ARBA00022989"/>
    </source>
</evidence>
<feature type="transmembrane region" description="Helical" evidence="8">
    <location>
        <begin position="303"/>
        <end position="326"/>
    </location>
</feature>
<feature type="transmembrane region" description="Helical" evidence="8">
    <location>
        <begin position="396"/>
        <end position="415"/>
    </location>
</feature>
<reference evidence="10" key="1">
    <citation type="submission" date="2022-10" db="EMBL/GenBank/DDBJ databases">
        <title>Rhodococcus sp.75.</title>
        <authorList>
            <person name="Sun M."/>
        </authorList>
    </citation>
    <scope>NUCLEOTIDE SEQUENCE</scope>
    <source>
        <strain evidence="10">75</strain>
    </source>
</reference>
<dbReference type="PANTHER" id="PTHR33406">
    <property type="entry name" value="MEMBRANE PROTEIN MJ1562-RELATED"/>
    <property type="match status" value="1"/>
</dbReference>
<evidence type="ECO:0000313" key="10">
    <source>
        <dbReference type="EMBL" id="UZJ25181.1"/>
    </source>
</evidence>
<feature type="transmembrane region" description="Helical" evidence="8">
    <location>
        <begin position="260"/>
        <end position="283"/>
    </location>
</feature>
<keyword evidence="11" id="KW-1185">Reference proteome</keyword>
<feature type="transmembrane region" description="Helical" evidence="8">
    <location>
        <begin position="223"/>
        <end position="248"/>
    </location>
</feature>
<sequence>MSATRVSRPGGRRARTPLARRYAEWTTRHRWAIVVGWVVGLGVLLVVPPVGTGGDQLASIIPLDSPAVASELRAVTEFGFPLSSRTVVVQRDPGGLSPYVQAESVLDAVALDQTGADYPLLGALPLTNTLRLGGTSGETNTAVLTYLFMDPTSSFSGQQEAARRYISEHLERPEDHLVGVTGSIPARAEQASIVDQYLPRLELFTVLAIALLVGATFRSVVAPLLALVAAGLSFVTTTHLTDIVGGLLGVGAPAELKPLLVALLLGVVTDYTIFYLTAVRVRLPEHDDWRDAVTAAVAADTPIVMAAGVTVAAGTAALLAASSAFFRGFGPAMALAVVVGLVVSVTLIPALLAILGPRVLWPGHRRVGAALGTGTAGALQGGKPSPLVRVLHSRKTAWVAVVFCVGVLGLATLPIQRLDLGVGFISSLPDTNPVSRASAAAGTAFAPGITSPTTILIEKPGVTGDISALSGFQDLVGQAQGVAGVIGPAQNFTLQAHNIVLASSGNAARILVVLDHDPLDAVAIQDLAALRAQLPELAARSGLRDARISVGGDTALAVGLVSSTSADLGRIAVAGILVNLLLLVVFLRALIAPLFLLASSILALTASLGLTVLVFMVLGHQEGVTFYVPFAAAVLLVSLGSDYNIFGVGRVWEEARHRPLREAVLKAVPESSRAITAAGVTLAVSFGMLAIIPLAPFRELAFAMTCGIFIDAFLVRSLLVPALLLVVGPRSGWPGRALRRRAAPVGGPPALPTPAVAPTPVPPPWLIPPVTPPGRHAGGAPTAAGPTPTGHRPPAAPLVSLTAVAVLAVVVGAAGAALAHRRRRSRREKY</sequence>
<dbReference type="Gene3D" id="1.20.1640.10">
    <property type="entry name" value="Multidrug efflux transporter AcrB transmembrane domain"/>
    <property type="match status" value="2"/>
</dbReference>
<evidence type="ECO:0000256" key="4">
    <source>
        <dbReference type="ARBA" id="ARBA00022692"/>
    </source>
</evidence>
<feature type="domain" description="Membrane transport protein MMPL" evidence="9">
    <location>
        <begin position="428"/>
        <end position="737"/>
    </location>
</feature>
<dbReference type="EMBL" id="CP110615">
    <property type="protein sequence ID" value="UZJ25181.1"/>
    <property type="molecule type" value="Genomic_DNA"/>
</dbReference>
<organism evidence="10 11">
    <name type="scientific">Rhodococcus antarcticus</name>
    <dbReference type="NCBI Taxonomy" id="2987751"/>
    <lineage>
        <taxon>Bacteria</taxon>
        <taxon>Bacillati</taxon>
        <taxon>Actinomycetota</taxon>
        <taxon>Actinomycetes</taxon>
        <taxon>Mycobacteriales</taxon>
        <taxon>Nocardiaceae</taxon>
        <taxon>Rhodococcus</taxon>
    </lineage>
</organism>